<evidence type="ECO:0000256" key="1">
    <source>
        <dbReference type="ARBA" id="ARBA00022801"/>
    </source>
</evidence>
<dbReference type="Pfam" id="PF12971">
    <property type="entry name" value="NAGLU_N"/>
    <property type="match status" value="1"/>
</dbReference>
<dbReference type="PANTHER" id="PTHR12872">
    <property type="entry name" value="ALPHA-N-ACETYLGLUCOSAMINIDASE"/>
    <property type="match status" value="1"/>
</dbReference>
<feature type="domain" description="Alpha-N-acetylglucosaminidase tim-barrel" evidence="2">
    <location>
        <begin position="123"/>
        <end position="469"/>
    </location>
</feature>
<protein>
    <submittedName>
        <fullName evidence="5">Alpha-N-acetylglucosaminidase</fullName>
    </submittedName>
</protein>
<proteinExistence type="predicted"/>
<dbReference type="GO" id="GO:0005975">
    <property type="term" value="P:carbohydrate metabolic process"/>
    <property type="evidence" value="ECO:0007669"/>
    <property type="project" value="UniProtKB-ARBA"/>
</dbReference>
<dbReference type="InterPro" id="IPR007781">
    <property type="entry name" value="NAGLU"/>
</dbReference>
<gene>
    <name evidence="5" type="ORF">F9958_14390</name>
</gene>
<dbReference type="InterPro" id="IPR024732">
    <property type="entry name" value="NAGLU_C"/>
</dbReference>
<dbReference type="Gene3D" id="3.30.379.10">
    <property type="entry name" value="Chitobiase/beta-hexosaminidase domain 2-like"/>
    <property type="match status" value="1"/>
</dbReference>
<evidence type="ECO:0000259" key="4">
    <source>
        <dbReference type="Pfam" id="PF12972"/>
    </source>
</evidence>
<feature type="domain" description="Alpha-N-acetylglucosaminidase C-terminal" evidence="4">
    <location>
        <begin position="478"/>
        <end position="709"/>
    </location>
</feature>
<dbReference type="Pfam" id="PF12972">
    <property type="entry name" value="NAGLU_C"/>
    <property type="match status" value="1"/>
</dbReference>
<name>A0A7J5L9R1_BACSE</name>
<accession>A0A7J5L9R1</accession>
<reference evidence="5 6" key="1">
    <citation type="journal article" date="2019" name="Nat. Med.">
        <title>A library of human gut bacterial isolates paired with longitudinal multiomics data enables mechanistic microbiome research.</title>
        <authorList>
            <person name="Poyet M."/>
            <person name="Groussin M."/>
            <person name="Gibbons S.M."/>
            <person name="Avila-Pacheco J."/>
            <person name="Jiang X."/>
            <person name="Kearney S.M."/>
            <person name="Perrotta A.R."/>
            <person name="Berdy B."/>
            <person name="Zhao S."/>
            <person name="Lieberman T.D."/>
            <person name="Swanson P.K."/>
            <person name="Smith M."/>
            <person name="Roesemann S."/>
            <person name="Alexander J.E."/>
            <person name="Rich S.A."/>
            <person name="Livny J."/>
            <person name="Vlamakis H."/>
            <person name="Clish C."/>
            <person name="Bullock K."/>
            <person name="Deik A."/>
            <person name="Scott J."/>
            <person name="Pierce K.A."/>
            <person name="Xavier R.J."/>
            <person name="Alm E.J."/>
        </authorList>
    </citation>
    <scope>NUCLEOTIDE SEQUENCE [LARGE SCALE GENOMIC DNA]</scope>
    <source>
        <strain evidence="5 6">BIOML-A6</strain>
    </source>
</reference>
<dbReference type="InterPro" id="IPR024240">
    <property type="entry name" value="NAGLU_N"/>
</dbReference>
<dbReference type="Pfam" id="PF05089">
    <property type="entry name" value="NAGLU"/>
    <property type="match status" value="1"/>
</dbReference>
<evidence type="ECO:0000259" key="2">
    <source>
        <dbReference type="Pfam" id="PF05089"/>
    </source>
</evidence>
<dbReference type="Gene3D" id="3.20.20.80">
    <property type="entry name" value="Glycosidases"/>
    <property type="match status" value="1"/>
</dbReference>
<feature type="domain" description="Alpha-N-acetylglucosaminidase N-terminal" evidence="3">
    <location>
        <begin position="30"/>
        <end position="108"/>
    </location>
</feature>
<keyword evidence="1" id="KW-0378">Hydrolase</keyword>
<dbReference type="AlphaFoldDB" id="A0A7J5L9R1"/>
<dbReference type="Gene3D" id="1.20.120.670">
    <property type="entry name" value="N-acetyl-b-d-glucoasminidase"/>
    <property type="match status" value="1"/>
</dbReference>
<dbReference type="EMBL" id="WCLE01000038">
    <property type="protein sequence ID" value="KAB5311357.1"/>
    <property type="molecule type" value="Genomic_DNA"/>
</dbReference>
<organism evidence="5 6">
    <name type="scientific">Bacteroides stercoris</name>
    <dbReference type="NCBI Taxonomy" id="46506"/>
    <lineage>
        <taxon>Bacteria</taxon>
        <taxon>Pseudomonadati</taxon>
        <taxon>Bacteroidota</taxon>
        <taxon>Bacteroidia</taxon>
        <taxon>Bacteroidales</taxon>
        <taxon>Bacteroidaceae</taxon>
        <taxon>Bacteroides</taxon>
    </lineage>
</organism>
<dbReference type="InterPro" id="IPR029018">
    <property type="entry name" value="Hex-like_dom2"/>
</dbReference>
<dbReference type="RefSeq" id="WP_151871553.1">
    <property type="nucleotide sequence ID" value="NZ_RCXV01000042.1"/>
</dbReference>
<dbReference type="GO" id="GO:0016787">
    <property type="term" value="F:hydrolase activity"/>
    <property type="evidence" value="ECO:0007669"/>
    <property type="project" value="UniProtKB-KW"/>
</dbReference>
<sequence>MIHTIIKYLLISTTLFFCSCHKPKTDIITPAKQLIERQIGERAQSIHFEYIEPSDGKDIFEVIASDGRLTLRGSSSVAICYAFHTYMKEACKSMKTWSGEHITSVMPWPDYELYEQVSPYELRYFLNVCTFGYTTPYWDWERWEKEIDRMALYGVNMPLATVASEAIAERVWLRMGLAKEEIREFFTAPAHLPWHRMGNLNKWDGPLSDAWQQNQIILQHQILTRMRELGMQPIAPAFAGFVPEAFVQKHPDTQFRHMRWGGFDEEYNAYVLPPDSPFFEEIGKLFVEEWEKEFGENTYYLSDSFNEMELPIDKEDKEAKYKLLAEYGETIYKSIVAGNPDAVWVTQGWTFGYQHSFWDKESLKALLSNVPDDKMIIIDLGNDYPKWVWNTEQTWKVHDGFYGKKWIFSYVPNFGGKNTMTGDLDMYASSSVKALCAANKGNLIGFGSAPEGLENNEVVYELLADMGWSSDSIDLDDWMKMYCEARYGGYPDAMEEAWKLFRKTAYSSLYSYPRFTWQTVIPDQRRISKIDLSDDYLQAIRLYASCADELKSSELYRNDLIEFVSYYVAAKAENFYKQALKDDLENRVLAAQRNLQQTVDLLMDVDRLLASHPLYRLEEWVELARNSGTTLQEKDAYEANAKRLITSWGGIQEDYAARFWSGLIKDYYIPRIQLYFTKDRDKIREWEEQWITSPWSNSTTPFDDPVKAALNLTLIPQHFDLTLFISS</sequence>
<evidence type="ECO:0000313" key="6">
    <source>
        <dbReference type="Proteomes" id="UP000467334"/>
    </source>
</evidence>
<dbReference type="InterPro" id="IPR024733">
    <property type="entry name" value="NAGLU_tim-barrel"/>
</dbReference>
<dbReference type="PANTHER" id="PTHR12872:SF1">
    <property type="entry name" value="ALPHA-N-ACETYLGLUCOSAMINIDASE"/>
    <property type="match status" value="1"/>
</dbReference>
<dbReference type="Proteomes" id="UP000467334">
    <property type="component" value="Unassembled WGS sequence"/>
</dbReference>
<dbReference type="PROSITE" id="PS51257">
    <property type="entry name" value="PROKAR_LIPOPROTEIN"/>
    <property type="match status" value="1"/>
</dbReference>
<comment type="caution">
    <text evidence="5">The sequence shown here is derived from an EMBL/GenBank/DDBJ whole genome shotgun (WGS) entry which is preliminary data.</text>
</comment>
<evidence type="ECO:0000259" key="3">
    <source>
        <dbReference type="Pfam" id="PF12971"/>
    </source>
</evidence>
<evidence type="ECO:0000313" key="5">
    <source>
        <dbReference type="EMBL" id="KAB5311357.1"/>
    </source>
</evidence>